<dbReference type="EC" id="2.7.13.3" evidence="3"/>
<dbReference type="SUPFAM" id="SSF47384">
    <property type="entry name" value="Homodimeric domain of signal transducing histidine kinase"/>
    <property type="match status" value="1"/>
</dbReference>
<dbReference type="Pfam" id="PF02518">
    <property type="entry name" value="HATPase_c"/>
    <property type="match status" value="1"/>
</dbReference>
<keyword evidence="8" id="KW-1133">Transmembrane helix</keyword>
<dbReference type="InterPro" id="IPR003661">
    <property type="entry name" value="HisK_dim/P_dom"/>
</dbReference>
<evidence type="ECO:0000259" key="9">
    <source>
        <dbReference type="PROSITE" id="PS50109"/>
    </source>
</evidence>
<dbReference type="GO" id="GO:0016020">
    <property type="term" value="C:membrane"/>
    <property type="evidence" value="ECO:0007669"/>
    <property type="project" value="UniProtKB-SubCell"/>
</dbReference>
<keyword evidence="7" id="KW-0902">Two-component regulatory system</keyword>
<evidence type="ECO:0000256" key="6">
    <source>
        <dbReference type="ARBA" id="ARBA00022777"/>
    </source>
</evidence>
<accession>A0A6N7XYK0</accession>
<dbReference type="InterPro" id="IPR004358">
    <property type="entry name" value="Sig_transdc_His_kin-like_C"/>
</dbReference>
<evidence type="ECO:0000313" key="10">
    <source>
        <dbReference type="EMBL" id="MSU01644.1"/>
    </source>
</evidence>
<keyword evidence="11" id="KW-1185">Reference proteome</keyword>
<dbReference type="PANTHER" id="PTHR43711">
    <property type="entry name" value="TWO-COMPONENT HISTIDINE KINASE"/>
    <property type="match status" value="1"/>
</dbReference>
<keyword evidence="5" id="KW-0808">Transferase</keyword>
<dbReference type="Proteomes" id="UP000469523">
    <property type="component" value="Unassembled WGS sequence"/>
</dbReference>
<feature type="domain" description="Histidine kinase" evidence="9">
    <location>
        <begin position="255"/>
        <end position="470"/>
    </location>
</feature>
<reference evidence="10 11" key="1">
    <citation type="submission" date="2019-09" db="EMBL/GenBank/DDBJ databases">
        <title>In-depth cultivation of the pig gut microbiome towards novel bacterial diversity and tailored functional studies.</title>
        <authorList>
            <person name="Wylensek D."/>
            <person name="Hitch T.C.A."/>
            <person name="Clavel T."/>
        </authorList>
    </citation>
    <scope>NUCLEOTIDE SEQUENCE [LARGE SCALE GENOMIC DNA]</scope>
    <source>
        <strain evidence="10 11">WCA3-693-APC-4?</strain>
    </source>
</reference>
<dbReference type="InterPro" id="IPR005467">
    <property type="entry name" value="His_kinase_dom"/>
</dbReference>
<dbReference type="SMART" id="SM00387">
    <property type="entry name" value="HATPase_c"/>
    <property type="match status" value="1"/>
</dbReference>
<comment type="subcellular location">
    <subcellularLocation>
        <location evidence="2">Membrane</location>
    </subcellularLocation>
</comment>
<proteinExistence type="predicted"/>
<evidence type="ECO:0000256" key="4">
    <source>
        <dbReference type="ARBA" id="ARBA00022553"/>
    </source>
</evidence>
<dbReference type="InterPro" id="IPR036890">
    <property type="entry name" value="HATPase_C_sf"/>
</dbReference>
<evidence type="ECO:0000313" key="11">
    <source>
        <dbReference type="Proteomes" id="UP000469523"/>
    </source>
</evidence>
<evidence type="ECO:0000256" key="3">
    <source>
        <dbReference type="ARBA" id="ARBA00012438"/>
    </source>
</evidence>
<dbReference type="FunFam" id="3.30.565.10:FF:000006">
    <property type="entry name" value="Sensor histidine kinase WalK"/>
    <property type="match status" value="1"/>
</dbReference>
<dbReference type="InterPro" id="IPR003594">
    <property type="entry name" value="HATPase_dom"/>
</dbReference>
<dbReference type="InterPro" id="IPR036097">
    <property type="entry name" value="HisK_dim/P_sf"/>
</dbReference>
<dbReference type="EMBL" id="VUNQ01000017">
    <property type="protein sequence ID" value="MSU01644.1"/>
    <property type="molecule type" value="Genomic_DNA"/>
</dbReference>
<dbReference type="AlphaFoldDB" id="A0A6N7XYK0"/>
<keyword evidence="4" id="KW-0597">Phosphoprotein</keyword>
<dbReference type="CDD" id="cd00075">
    <property type="entry name" value="HATPase"/>
    <property type="match status" value="1"/>
</dbReference>
<dbReference type="CDD" id="cd00082">
    <property type="entry name" value="HisKA"/>
    <property type="match status" value="1"/>
</dbReference>
<comment type="catalytic activity">
    <reaction evidence="1">
        <text>ATP + protein L-histidine = ADP + protein N-phospho-L-histidine.</text>
        <dbReference type="EC" id="2.7.13.3"/>
    </reaction>
</comment>
<evidence type="ECO:0000256" key="2">
    <source>
        <dbReference type="ARBA" id="ARBA00004370"/>
    </source>
</evidence>
<organism evidence="10 11">
    <name type="scientific">Tissierella pigra</name>
    <dbReference type="NCBI Taxonomy" id="2607614"/>
    <lineage>
        <taxon>Bacteria</taxon>
        <taxon>Bacillati</taxon>
        <taxon>Bacillota</taxon>
        <taxon>Tissierellia</taxon>
        <taxon>Tissierellales</taxon>
        <taxon>Tissierellaceae</taxon>
        <taxon>Tissierella</taxon>
    </lineage>
</organism>
<keyword evidence="8" id="KW-0812">Transmembrane</keyword>
<dbReference type="SUPFAM" id="SSF55874">
    <property type="entry name" value="ATPase domain of HSP90 chaperone/DNA topoisomerase II/histidine kinase"/>
    <property type="match status" value="1"/>
</dbReference>
<dbReference type="RefSeq" id="WP_154440054.1">
    <property type="nucleotide sequence ID" value="NZ_JAHLPJ010000001.1"/>
</dbReference>
<evidence type="ECO:0000256" key="1">
    <source>
        <dbReference type="ARBA" id="ARBA00000085"/>
    </source>
</evidence>
<sequence length="470" mass="53524">MRLHLTFKYLISIIMVIIVVGLVNGLMAFGLFHFGPRESYSYGIANERYISPEDYVRQFFKHISLEEGQFSLDKNAERSLIQNHAWIQILSTDYKVNFQFNGNEELPQIYTPMTLVHNYKYANPDTIFVSEVSFGEETYTYLIGMPYKDIQRTFFTFNKTYFASIIGGLVLLVFAVDLILGLLFGMGFSRGLTKPVGEMIKSIEDLTEGGYNQVLPTKGLYGSVFSNINKLSDQLQANEKERVAIDTMRENWISNISHDIKTPLASIRGYGELLRSDERISVENIHRYAKVIEDKALYISNLVDDLNLSTRLESGYLVLNLQTVNLVTLLRDIIIDVLNGVDMSNVHLDWYCDETQILCQLDPVLFRRAINNILYNAITHNDRSVNIKVKLTYEENKIYIYVDDDGKGISPEDLPYIFNRHYRGTNTSNTVEGTGLGMAITKQIIKVHGGEIGVESKLGTGTCFRIILPN</sequence>
<gene>
    <name evidence="10" type="ORF">FYJ83_09220</name>
</gene>
<name>A0A6N7XYK0_9FIRM</name>
<dbReference type="SMART" id="SM00388">
    <property type="entry name" value="HisKA"/>
    <property type="match status" value="1"/>
</dbReference>
<keyword evidence="8" id="KW-0472">Membrane</keyword>
<dbReference type="GO" id="GO:0000155">
    <property type="term" value="F:phosphorelay sensor kinase activity"/>
    <property type="evidence" value="ECO:0007669"/>
    <property type="project" value="InterPro"/>
</dbReference>
<evidence type="ECO:0000256" key="8">
    <source>
        <dbReference type="SAM" id="Phobius"/>
    </source>
</evidence>
<dbReference type="Gene3D" id="3.30.565.10">
    <property type="entry name" value="Histidine kinase-like ATPase, C-terminal domain"/>
    <property type="match status" value="1"/>
</dbReference>
<protein>
    <recommendedName>
        <fullName evidence="3">histidine kinase</fullName>
        <ecNumber evidence="3">2.7.13.3</ecNumber>
    </recommendedName>
</protein>
<dbReference type="InterPro" id="IPR050736">
    <property type="entry name" value="Sensor_HK_Regulatory"/>
</dbReference>
<dbReference type="PANTHER" id="PTHR43711:SF1">
    <property type="entry name" value="HISTIDINE KINASE 1"/>
    <property type="match status" value="1"/>
</dbReference>
<evidence type="ECO:0000256" key="5">
    <source>
        <dbReference type="ARBA" id="ARBA00022679"/>
    </source>
</evidence>
<dbReference type="PROSITE" id="PS50109">
    <property type="entry name" value="HIS_KIN"/>
    <property type="match status" value="1"/>
</dbReference>
<feature type="transmembrane region" description="Helical" evidence="8">
    <location>
        <begin position="9"/>
        <end position="32"/>
    </location>
</feature>
<keyword evidence="6 10" id="KW-0418">Kinase</keyword>
<comment type="caution">
    <text evidence="10">The sequence shown here is derived from an EMBL/GenBank/DDBJ whole genome shotgun (WGS) entry which is preliminary data.</text>
</comment>
<dbReference type="PRINTS" id="PR00344">
    <property type="entry name" value="BCTRLSENSOR"/>
</dbReference>
<feature type="transmembrane region" description="Helical" evidence="8">
    <location>
        <begin position="161"/>
        <end position="184"/>
    </location>
</feature>
<dbReference type="Pfam" id="PF00512">
    <property type="entry name" value="HisKA"/>
    <property type="match status" value="1"/>
</dbReference>
<dbReference type="Gene3D" id="1.10.287.130">
    <property type="match status" value="1"/>
</dbReference>
<evidence type="ECO:0000256" key="7">
    <source>
        <dbReference type="ARBA" id="ARBA00023012"/>
    </source>
</evidence>